<dbReference type="EMBL" id="CP036200">
    <property type="protein sequence ID" value="QBF82817.1"/>
    <property type="molecule type" value="Genomic_DNA"/>
</dbReference>
<keyword evidence="1" id="KW-0472">Membrane</keyword>
<dbReference type="RefSeq" id="WP_130599323.1">
    <property type="nucleotide sequence ID" value="NZ_CP036200.1"/>
</dbReference>
<evidence type="ECO:0000313" key="2">
    <source>
        <dbReference type="EMBL" id="QBF82817.1"/>
    </source>
</evidence>
<feature type="transmembrane region" description="Helical" evidence="1">
    <location>
        <begin position="66"/>
        <end position="86"/>
    </location>
</feature>
<organism evidence="2 3">
    <name type="scientific">Shewanella maritima</name>
    <dbReference type="NCBI Taxonomy" id="2520507"/>
    <lineage>
        <taxon>Bacteria</taxon>
        <taxon>Pseudomonadati</taxon>
        <taxon>Pseudomonadota</taxon>
        <taxon>Gammaproteobacteria</taxon>
        <taxon>Alteromonadales</taxon>
        <taxon>Shewanellaceae</taxon>
        <taxon>Shewanella</taxon>
    </lineage>
</organism>
<evidence type="ECO:0000313" key="3">
    <source>
        <dbReference type="Proteomes" id="UP000291106"/>
    </source>
</evidence>
<keyword evidence="1" id="KW-0812">Transmembrane</keyword>
<feature type="transmembrane region" description="Helical" evidence="1">
    <location>
        <begin position="40"/>
        <end position="59"/>
    </location>
</feature>
<name>A0A411PGW4_9GAMM</name>
<keyword evidence="3" id="KW-1185">Reference proteome</keyword>
<proteinExistence type="predicted"/>
<dbReference type="KEGG" id="smai:EXU30_09015"/>
<dbReference type="OrthoDB" id="9813911at2"/>
<keyword evidence="1" id="KW-1133">Transmembrane helix</keyword>
<dbReference type="AlphaFoldDB" id="A0A411PGW4"/>
<gene>
    <name evidence="2" type="ORF">EXU30_09015</name>
</gene>
<dbReference type="Proteomes" id="UP000291106">
    <property type="component" value="Chromosome"/>
</dbReference>
<protein>
    <submittedName>
        <fullName evidence="2">Uncharacterized protein</fullName>
    </submittedName>
</protein>
<sequence length="104" mass="12182">MIFSKKFNLIGLLGLAFALLLIYVQDFASASFILKPYDFYIMLAFLACYGVHFIYLGAFAYFNKHWWWLAGLFLMPLVGYFVYFALQVVKQQKIRANEVEPLEM</sequence>
<reference evidence="2 3" key="1">
    <citation type="submission" date="2019-02" db="EMBL/GenBank/DDBJ databases">
        <title>Shewanella sp. D4-2 isolated from Dokdo Island.</title>
        <authorList>
            <person name="Baek K."/>
        </authorList>
    </citation>
    <scope>NUCLEOTIDE SEQUENCE [LARGE SCALE GENOMIC DNA]</scope>
    <source>
        <strain evidence="2 3">D4-2</strain>
    </source>
</reference>
<accession>A0A411PGW4</accession>
<evidence type="ECO:0000256" key="1">
    <source>
        <dbReference type="SAM" id="Phobius"/>
    </source>
</evidence>